<evidence type="ECO:0000313" key="7">
    <source>
        <dbReference type="Proteomes" id="UP000195221"/>
    </source>
</evidence>
<keyword evidence="3" id="KW-1005">Bacterial flagellum biogenesis</keyword>
<evidence type="ECO:0000256" key="3">
    <source>
        <dbReference type="ARBA" id="ARBA00022795"/>
    </source>
</evidence>
<evidence type="ECO:0000313" key="6">
    <source>
        <dbReference type="EMBL" id="OTP67780.1"/>
    </source>
</evidence>
<name>A0A242M9K3_CABSO</name>
<dbReference type="RefSeq" id="WP_075358262.1">
    <property type="nucleotide sequence ID" value="NZ_MSRG01000025.1"/>
</dbReference>
<evidence type="ECO:0000256" key="2">
    <source>
        <dbReference type="ARBA" id="ARBA00022490"/>
    </source>
</evidence>
<dbReference type="Proteomes" id="UP000195221">
    <property type="component" value="Unassembled WGS sequence"/>
</dbReference>
<reference evidence="6 7" key="1">
    <citation type="submission" date="2017-03" db="EMBL/GenBank/DDBJ databases">
        <title>Genome analysis of strain PAMC 26577.</title>
        <authorList>
            <person name="Oh H.-M."/>
            <person name="Yang J.-A."/>
        </authorList>
    </citation>
    <scope>NUCLEOTIDE SEQUENCE [LARGE SCALE GENOMIC DNA]</scope>
    <source>
        <strain evidence="6 7">PAMC 26577</strain>
    </source>
</reference>
<evidence type="ECO:0000256" key="4">
    <source>
        <dbReference type="ARBA" id="ARBA00023186"/>
    </source>
</evidence>
<evidence type="ECO:0000256" key="5">
    <source>
        <dbReference type="ARBA" id="ARBA00093797"/>
    </source>
</evidence>
<organism evidence="6 7">
    <name type="scientific">Caballeronia sordidicola</name>
    <name type="common">Burkholderia sordidicola</name>
    <dbReference type="NCBI Taxonomy" id="196367"/>
    <lineage>
        <taxon>Bacteria</taxon>
        <taxon>Pseudomonadati</taxon>
        <taxon>Pseudomonadota</taxon>
        <taxon>Betaproteobacteria</taxon>
        <taxon>Burkholderiales</taxon>
        <taxon>Burkholderiaceae</taxon>
        <taxon>Caballeronia</taxon>
    </lineage>
</organism>
<comment type="subcellular location">
    <subcellularLocation>
        <location evidence="1">Cytoplasm</location>
        <location evidence="1">Cytosol</location>
    </subcellularLocation>
</comment>
<dbReference type="EMBL" id="NBTZ01000148">
    <property type="protein sequence ID" value="OTP67780.1"/>
    <property type="molecule type" value="Genomic_DNA"/>
</dbReference>
<proteinExistence type="predicted"/>
<evidence type="ECO:0000256" key="1">
    <source>
        <dbReference type="ARBA" id="ARBA00004514"/>
    </source>
</evidence>
<sequence>MNQQELIAQAWALTEAIENAAADNDWPRAAELTQTRSPLLMGLQADQPADAMVIIRRIQASIATIMNVATSAETTLMRNHRQAMNKANAASRYQQAAML</sequence>
<dbReference type="Pfam" id="PF05400">
    <property type="entry name" value="FliT"/>
    <property type="match status" value="1"/>
</dbReference>
<comment type="caution">
    <text evidence="6">The sequence shown here is derived from an EMBL/GenBank/DDBJ whole genome shotgun (WGS) entry which is preliminary data.</text>
</comment>
<keyword evidence="2" id="KW-0963">Cytoplasm</keyword>
<dbReference type="InterPro" id="IPR008622">
    <property type="entry name" value="FliT"/>
</dbReference>
<protein>
    <recommendedName>
        <fullName evidence="5">Flagellar protein FliT</fullName>
    </recommendedName>
</protein>
<keyword evidence="4" id="KW-0143">Chaperone</keyword>
<accession>A0A242M9K3</accession>
<gene>
    <name evidence="6" type="ORF">PAMC26577_35950</name>
</gene>
<dbReference type="AlphaFoldDB" id="A0A242M9K3"/>